<dbReference type="EMBL" id="JACCBX010000007">
    <property type="protein sequence ID" value="NYE06965.1"/>
    <property type="molecule type" value="Genomic_DNA"/>
</dbReference>
<comment type="caution">
    <text evidence="1">The sequence shown here is derived from an EMBL/GenBank/DDBJ whole genome shotgun (WGS) entry which is preliminary data.</text>
</comment>
<reference evidence="2" key="1">
    <citation type="submission" date="2020-07" db="EMBL/GenBank/DDBJ databases">
        <authorList>
            <person name="Partida-Martinez L."/>
            <person name="Huntemann M."/>
            <person name="Clum A."/>
            <person name="Wang J."/>
            <person name="Palaniappan K."/>
            <person name="Ritter S."/>
            <person name="Chen I.-M."/>
            <person name="Stamatis D."/>
            <person name="Reddy T."/>
            <person name="O'Malley R."/>
            <person name="Daum C."/>
            <person name="Shapiro N."/>
            <person name="Ivanova N."/>
            <person name="Kyrpides N."/>
            <person name="Woyke T."/>
        </authorList>
    </citation>
    <scope>NUCLEOTIDE SEQUENCE [LARGE SCALE GENOMIC DNA]</scope>
    <source>
        <strain evidence="2">AT2.8</strain>
    </source>
</reference>
<protein>
    <submittedName>
        <fullName evidence="1">Uncharacterized protein</fullName>
    </submittedName>
</protein>
<organism evidence="1 2">
    <name type="scientific">Neobacillus niacini</name>
    <dbReference type="NCBI Taxonomy" id="86668"/>
    <lineage>
        <taxon>Bacteria</taxon>
        <taxon>Bacillati</taxon>
        <taxon>Bacillota</taxon>
        <taxon>Bacilli</taxon>
        <taxon>Bacillales</taxon>
        <taxon>Bacillaceae</taxon>
        <taxon>Neobacillus</taxon>
    </lineage>
</organism>
<dbReference type="AlphaFoldDB" id="A0A852TFX5"/>
<evidence type="ECO:0000313" key="2">
    <source>
        <dbReference type="Proteomes" id="UP000548423"/>
    </source>
</evidence>
<dbReference type="Proteomes" id="UP000548423">
    <property type="component" value="Unassembled WGS sequence"/>
</dbReference>
<reference evidence="2" key="2">
    <citation type="submission" date="2020-08" db="EMBL/GenBank/DDBJ databases">
        <title>The Agave Microbiome: Exploring the role of microbial communities in plant adaptations to desert environments.</title>
        <authorList>
            <person name="Partida-Martinez L.P."/>
        </authorList>
    </citation>
    <scope>NUCLEOTIDE SEQUENCE [LARGE SCALE GENOMIC DNA]</scope>
    <source>
        <strain evidence="2">AT2.8</strain>
    </source>
</reference>
<gene>
    <name evidence="1" type="ORF">F4694_003745</name>
</gene>
<accession>A0A852TFX5</accession>
<evidence type="ECO:0000313" key="1">
    <source>
        <dbReference type="EMBL" id="NYE06965.1"/>
    </source>
</evidence>
<sequence length="94" mass="10324">MKKRLTKIGIAIVLLFIIGMGFAGNYFYNVGINRSQEGPNLHGGGSSAAAASIEGSEEQQAKIAALMQWTEQQKFEIVQMKSYDGIKRALFEEP</sequence>
<name>A0A852TFX5_9BACI</name>
<proteinExistence type="predicted"/>